<evidence type="ECO:0000313" key="9">
    <source>
        <dbReference type="EMBL" id="CAF9912109.1"/>
    </source>
</evidence>
<dbReference type="AlphaFoldDB" id="A0A8H3ET11"/>
<comment type="similarity">
    <text evidence="2">Belongs to the ERF4 family.</text>
</comment>
<feature type="compositionally biased region" description="Polar residues" evidence="7">
    <location>
        <begin position="58"/>
        <end position="72"/>
    </location>
</feature>
<keyword evidence="10" id="KW-1185">Reference proteome</keyword>
<evidence type="ECO:0000256" key="4">
    <source>
        <dbReference type="ARBA" id="ARBA00018463"/>
    </source>
</evidence>
<accession>A0A8H3ET11</accession>
<evidence type="ECO:0000313" key="10">
    <source>
        <dbReference type="Proteomes" id="UP000664169"/>
    </source>
</evidence>
<evidence type="ECO:0000256" key="5">
    <source>
        <dbReference type="ARBA" id="ARBA00022824"/>
    </source>
</evidence>
<feature type="compositionally biased region" description="Polar residues" evidence="7">
    <location>
        <begin position="186"/>
        <end position="197"/>
    </location>
</feature>
<feature type="compositionally biased region" description="Basic and acidic residues" evidence="7">
    <location>
        <begin position="150"/>
        <end position="163"/>
    </location>
</feature>
<dbReference type="InterPro" id="IPR051371">
    <property type="entry name" value="Ras_palmitoyltransferase"/>
</dbReference>
<organism evidence="9 10">
    <name type="scientific">Gomphillus americanus</name>
    <dbReference type="NCBI Taxonomy" id="1940652"/>
    <lineage>
        <taxon>Eukaryota</taxon>
        <taxon>Fungi</taxon>
        <taxon>Dikarya</taxon>
        <taxon>Ascomycota</taxon>
        <taxon>Pezizomycotina</taxon>
        <taxon>Lecanoromycetes</taxon>
        <taxon>OSLEUM clade</taxon>
        <taxon>Ostropomycetidae</taxon>
        <taxon>Ostropales</taxon>
        <taxon>Graphidaceae</taxon>
        <taxon>Gomphilloideae</taxon>
        <taxon>Gomphillus</taxon>
    </lineage>
</organism>
<protein>
    <recommendedName>
        <fullName evidence="4">Ras modification protein ERF4</fullName>
    </recommendedName>
</protein>
<dbReference type="PANTHER" id="PTHR13254">
    <property type="entry name" value="GOLGI AUTOANTIGEN, GOLGIN SUBFAMILY A, 7"/>
    <property type="match status" value="1"/>
</dbReference>
<keyword evidence="6" id="KW-0472">Membrane</keyword>
<comment type="subcellular location">
    <subcellularLocation>
        <location evidence="1">Endoplasmic reticulum membrane</location>
        <topology evidence="1">Peripheral membrane protein</topology>
    </subcellularLocation>
</comment>
<comment type="caution">
    <text evidence="9">The sequence shown here is derived from an EMBL/GenBank/DDBJ whole genome shotgun (WGS) entry which is preliminary data.</text>
</comment>
<dbReference type="GO" id="GO:0006612">
    <property type="term" value="P:protein targeting to membrane"/>
    <property type="evidence" value="ECO:0007669"/>
    <property type="project" value="TreeGrafter"/>
</dbReference>
<dbReference type="GO" id="GO:0005789">
    <property type="term" value="C:endoplasmic reticulum membrane"/>
    <property type="evidence" value="ECO:0007669"/>
    <property type="project" value="UniProtKB-SubCell"/>
</dbReference>
<keyword evidence="5" id="KW-0256">Endoplasmic reticulum</keyword>
<feature type="compositionally biased region" description="Basic and acidic residues" evidence="7">
    <location>
        <begin position="8"/>
        <end position="17"/>
    </location>
</feature>
<dbReference type="GO" id="GO:0031211">
    <property type="term" value="C:endoplasmic reticulum palmitoyltransferase complex"/>
    <property type="evidence" value="ECO:0007669"/>
    <property type="project" value="TreeGrafter"/>
</dbReference>
<evidence type="ECO:0000256" key="7">
    <source>
        <dbReference type="SAM" id="MobiDB-lite"/>
    </source>
</evidence>
<name>A0A8H3ET11_9LECA</name>
<dbReference type="EMBL" id="CAJPDQ010000007">
    <property type="protein sequence ID" value="CAF9912109.1"/>
    <property type="molecule type" value="Genomic_DNA"/>
</dbReference>
<evidence type="ECO:0000256" key="3">
    <source>
        <dbReference type="ARBA" id="ARBA00011396"/>
    </source>
</evidence>
<comment type="subunit">
    <text evidence="3">Interacts with ERF2.</text>
</comment>
<dbReference type="PANTHER" id="PTHR13254:SF0">
    <property type="entry name" value="GOLGIN SUBFAMILY A MEMBER 7_ERF4 DOMAIN-CONTAINING PROTEIN"/>
    <property type="match status" value="1"/>
</dbReference>
<reference evidence="9" key="1">
    <citation type="submission" date="2021-03" db="EMBL/GenBank/DDBJ databases">
        <authorList>
            <person name="Tagirdzhanova G."/>
        </authorList>
    </citation>
    <scope>NUCLEOTIDE SEQUENCE</scope>
</reference>
<feature type="domain" description="Golgin subfamily A member 7/ERF4" evidence="8">
    <location>
        <begin position="226"/>
        <end position="348"/>
    </location>
</feature>
<dbReference type="Proteomes" id="UP000664169">
    <property type="component" value="Unassembled WGS sequence"/>
</dbReference>
<gene>
    <name evidence="9" type="ORF">GOMPHAMPRED_007557</name>
</gene>
<feature type="region of interest" description="Disordered" evidence="7">
    <location>
        <begin position="1"/>
        <end position="197"/>
    </location>
</feature>
<dbReference type="Pfam" id="PF10256">
    <property type="entry name" value="Erf4"/>
    <property type="match status" value="1"/>
</dbReference>
<evidence type="ECO:0000256" key="1">
    <source>
        <dbReference type="ARBA" id="ARBA00004406"/>
    </source>
</evidence>
<evidence type="ECO:0000259" key="8">
    <source>
        <dbReference type="Pfam" id="PF10256"/>
    </source>
</evidence>
<feature type="compositionally biased region" description="Polar residues" evidence="7">
    <location>
        <begin position="128"/>
        <end position="145"/>
    </location>
</feature>
<feature type="compositionally biased region" description="Basic residues" evidence="7">
    <location>
        <begin position="31"/>
        <end position="44"/>
    </location>
</feature>
<dbReference type="OrthoDB" id="5377273at2759"/>
<sequence>MATSTTSKAKENRKDDGQLDVFSPPSSSRQAVRKTGKDHSRHSIFKIEKNRKFPPTSQPGQPTFLQPLNSTPRLHKRLRSEQKADYPLLRLSQPPKSRFQLLPPLKESSPIRLEPPNLFKSLPPTPMESRSSISALPIQTASRLPTPSVEEDRSPSTRDEDKIPVQSQTPIDLELGNPQTERSHRSPTSLKPPSATSPLWNSSHPCFPHVNSHVPLSSPLIKTTRIIRIPRNWMAAGDLYPAFSNVYPEILAPWIREVDFRRLIDSLNTQLEYTFQPAGLRVWMDGIMGCLTGWLWEDFGLTKSKSGMRQVEQIINIWNQERKADPEIENSDLVHCIQLRRTGFLCLDIVIPDPKVMVVNQTQMKQS</sequence>
<proteinExistence type="inferred from homology"/>
<evidence type="ECO:0000256" key="6">
    <source>
        <dbReference type="ARBA" id="ARBA00023136"/>
    </source>
</evidence>
<dbReference type="InterPro" id="IPR019383">
    <property type="entry name" value="Golgin_A_7/ERF4"/>
</dbReference>
<evidence type="ECO:0000256" key="2">
    <source>
        <dbReference type="ARBA" id="ARBA00007732"/>
    </source>
</evidence>